<dbReference type="EMBL" id="GG700649">
    <property type="protein sequence ID" value="KFL60926.1"/>
    <property type="molecule type" value="Genomic_DNA"/>
</dbReference>
<evidence type="ECO:0000313" key="3">
    <source>
        <dbReference type="Proteomes" id="UP000008864"/>
    </source>
</evidence>
<accession>A0A080WF92</accession>
<dbReference type="HOGENOM" id="CLU_2005536_0_0_1"/>
<protein>
    <submittedName>
        <fullName evidence="2">Uncharacterized protein</fullName>
    </submittedName>
</protein>
<evidence type="ECO:0000313" key="2">
    <source>
        <dbReference type="EMBL" id="KFL60926.1"/>
    </source>
</evidence>
<dbReference type="RefSeq" id="XP_047605707.1">
    <property type="nucleotide sequence ID" value="XM_047750919.1"/>
</dbReference>
<dbReference type="InParanoid" id="A0A080WF92"/>
<dbReference type="AlphaFoldDB" id="A0A080WF92"/>
<feature type="region of interest" description="Disordered" evidence="1">
    <location>
        <begin position="78"/>
        <end position="101"/>
    </location>
</feature>
<keyword evidence="3" id="KW-1185">Reference proteome</keyword>
<reference evidence="3" key="1">
    <citation type="journal article" date="2012" name="MBio">
        <title>Comparative genome analysis of Trichophyton rubrum and related dermatophytes reveals candidate genes involved in infection.</title>
        <authorList>
            <person name="Martinez D.A."/>
            <person name="Oliver B.G."/>
            <person name="Graeser Y."/>
            <person name="Goldberg J.M."/>
            <person name="Li W."/>
            <person name="Martinez-Rossi N.M."/>
            <person name="Monod M."/>
            <person name="Shelest E."/>
            <person name="Barton R.C."/>
            <person name="Birch E."/>
            <person name="Brakhage A.A."/>
            <person name="Chen Z."/>
            <person name="Gurr S.J."/>
            <person name="Heiman D."/>
            <person name="Heitman J."/>
            <person name="Kosti I."/>
            <person name="Rossi A."/>
            <person name="Saif S."/>
            <person name="Samalova M."/>
            <person name="Saunders C.W."/>
            <person name="Shea T."/>
            <person name="Summerbell R.C."/>
            <person name="Xu J."/>
            <person name="Young S."/>
            <person name="Zeng Q."/>
            <person name="Birren B.W."/>
            <person name="Cuomo C.A."/>
            <person name="White T.C."/>
        </authorList>
    </citation>
    <scope>NUCLEOTIDE SEQUENCE [LARGE SCALE GENOMIC DNA]</scope>
    <source>
        <strain evidence="3">ATCC MYA-4607 / CBS 118892</strain>
    </source>
</reference>
<name>A0A080WF92_TRIRC</name>
<dbReference type="Proteomes" id="UP000008864">
    <property type="component" value="Unassembled WGS sequence"/>
</dbReference>
<organism evidence="2 3">
    <name type="scientific">Trichophyton rubrum (strain ATCC MYA-4607 / CBS 118892)</name>
    <name type="common">Athlete's foot fungus</name>
    <dbReference type="NCBI Taxonomy" id="559305"/>
    <lineage>
        <taxon>Eukaryota</taxon>
        <taxon>Fungi</taxon>
        <taxon>Dikarya</taxon>
        <taxon>Ascomycota</taxon>
        <taxon>Pezizomycotina</taxon>
        <taxon>Eurotiomycetes</taxon>
        <taxon>Eurotiomycetidae</taxon>
        <taxon>Onygenales</taxon>
        <taxon>Arthrodermataceae</taxon>
        <taxon>Trichophyton</taxon>
    </lineage>
</organism>
<dbReference type="GeneID" id="71777225"/>
<sequence length="124" mass="13386">MAARKEMGEEQIGIKPGDKGRSWAVSLAAALKEGFLREPPRSPLPVRRRACLMVSTFRSLLSMADGLWGQGGGLRGTRAPRLGEESRHLGSPGETLVGGELPGPWEEMGERMGEGDLLFLLCVL</sequence>
<proteinExistence type="predicted"/>
<evidence type="ECO:0000256" key="1">
    <source>
        <dbReference type="SAM" id="MobiDB-lite"/>
    </source>
</evidence>
<gene>
    <name evidence="2" type="ORF">TERG_11874</name>
</gene>
<dbReference type="VEuPathDB" id="FungiDB:TERG_11874"/>